<dbReference type="InterPro" id="IPR003448">
    <property type="entry name" value="Mopterin_biosynth_MoaE"/>
</dbReference>
<evidence type="ECO:0000256" key="1">
    <source>
        <dbReference type="ARBA" id="ARBA00005046"/>
    </source>
</evidence>
<evidence type="ECO:0000256" key="3">
    <source>
        <dbReference type="ARBA" id="ARBA00011950"/>
    </source>
</evidence>
<evidence type="ECO:0000256" key="6">
    <source>
        <dbReference type="ARBA" id="ARBA00026066"/>
    </source>
</evidence>
<evidence type="ECO:0000256" key="4">
    <source>
        <dbReference type="ARBA" id="ARBA00013858"/>
    </source>
</evidence>
<evidence type="ECO:0000313" key="12">
    <source>
        <dbReference type="EMBL" id="VEA72436.1"/>
    </source>
</evidence>
<name>A0A447QQW8_SERRU</name>
<dbReference type="CDD" id="cd00756">
    <property type="entry name" value="MoaE"/>
    <property type="match status" value="1"/>
</dbReference>
<dbReference type="InterPro" id="IPR036563">
    <property type="entry name" value="MoaE_sf"/>
</dbReference>
<dbReference type="AlphaFoldDB" id="A0A447QQW8"/>
<dbReference type="EC" id="2.8.1.12" evidence="3"/>
<evidence type="ECO:0000256" key="2">
    <source>
        <dbReference type="ARBA" id="ARBA00005426"/>
    </source>
</evidence>
<dbReference type="Proteomes" id="UP000271603">
    <property type="component" value="Chromosome"/>
</dbReference>
<dbReference type="Pfam" id="PF02391">
    <property type="entry name" value="MoaE"/>
    <property type="match status" value="1"/>
</dbReference>
<evidence type="ECO:0000256" key="11">
    <source>
        <dbReference type="ARBA" id="ARBA00049878"/>
    </source>
</evidence>
<dbReference type="GO" id="GO:0030366">
    <property type="term" value="F:molybdopterin synthase activity"/>
    <property type="evidence" value="ECO:0007669"/>
    <property type="project" value="UniProtKB-EC"/>
</dbReference>
<keyword evidence="12" id="KW-0808">Transferase</keyword>
<comment type="catalytic activity">
    <reaction evidence="11">
        <text>2 [molybdopterin-synthase sulfur-carrier protein]-C-terminal-Gly-aminoethanethioate + cyclic pyranopterin phosphate + H2O = molybdopterin + 2 [molybdopterin-synthase sulfur-carrier protein]-C-terminal Gly-Gly + 2 H(+)</text>
        <dbReference type="Rhea" id="RHEA:26333"/>
        <dbReference type="Rhea" id="RHEA-COMP:12202"/>
        <dbReference type="Rhea" id="RHEA-COMP:19907"/>
        <dbReference type="ChEBI" id="CHEBI:15377"/>
        <dbReference type="ChEBI" id="CHEBI:15378"/>
        <dbReference type="ChEBI" id="CHEBI:58698"/>
        <dbReference type="ChEBI" id="CHEBI:59648"/>
        <dbReference type="ChEBI" id="CHEBI:90778"/>
        <dbReference type="ChEBI" id="CHEBI:232372"/>
        <dbReference type="EC" id="2.8.1.12"/>
    </reaction>
</comment>
<sequence>MDNSRIRVQRALFNVGEEYAWLAQCDDDGAVVTFTGKVRNHNLGDNVSALTLEHYPGMTEKALAEIVATARERWPLQRVSVIHRIGEMFPATRSCLSASPAPTAAWPLRPPNLLWTT</sequence>
<dbReference type="Gene3D" id="3.90.1170.40">
    <property type="entry name" value="Molybdopterin biosynthesis MoaE subunit"/>
    <property type="match status" value="1"/>
</dbReference>
<proteinExistence type="inferred from homology"/>
<reference evidence="12 13" key="1">
    <citation type="submission" date="2018-12" db="EMBL/GenBank/DDBJ databases">
        <authorList>
            <consortium name="Pathogen Informatics"/>
        </authorList>
    </citation>
    <scope>NUCLEOTIDE SEQUENCE [LARGE SCALE GENOMIC DNA]</scope>
    <source>
        <strain evidence="12 13">NCTC9419</strain>
    </source>
</reference>
<gene>
    <name evidence="12" type="primary">moaE_2</name>
    <name evidence="12" type="ORF">NCTC9419_04050</name>
</gene>
<evidence type="ECO:0000256" key="8">
    <source>
        <dbReference type="ARBA" id="ARBA00030407"/>
    </source>
</evidence>
<keyword evidence="5" id="KW-0501">Molybdenum cofactor biosynthesis</keyword>
<comment type="subunit">
    <text evidence="6">Heterotetramer of 2 MoaD subunits and 2 MoaE subunits. Also stable as homodimer. The enzyme changes between these two forms during catalysis.</text>
</comment>
<dbReference type="UniPathway" id="UPA00344"/>
<comment type="similarity">
    <text evidence="2">Belongs to the MoaE family.</text>
</comment>
<evidence type="ECO:0000256" key="5">
    <source>
        <dbReference type="ARBA" id="ARBA00023150"/>
    </source>
</evidence>
<dbReference type="STRING" id="61652.AXX16_3844"/>
<evidence type="ECO:0000313" key="13">
    <source>
        <dbReference type="Proteomes" id="UP000271603"/>
    </source>
</evidence>
<dbReference type="PANTHER" id="PTHR23404">
    <property type="entry name" value="MOLYBDOPTERIN SYNTHASE RELATED"/>
    <property type="match status" value="1"/>
</dbReference>
<evidence type="ECO:0000256" key="7">
    <source>
        <dbReference type="ARBA" id="ARBA00029745"/>
    </source>
</evidence>
<evidence type="ECO:0000256" key="10">
    <source>
        <dbReference type="ARBA" id="ARBA00032474"/>
    </source>
</evidence>
<dbReference type="EMBL" id="LR134155">
    <property type="protein sequence ID" value="VEA72436.1"/>
    <property type="molecule type" value="Genomic_DNA"/>
</dbReference>
<comment type="pathway">
    <text evidence="1">Cofactor biosynthesis; molybdopterin biosynthesis.</text>
</comment>
<organism evidence="12 13">
    <name type="scientific">Serratia rubidaea</name>
    <name type="common">Serratia marinorubra</name>
    <dbReference type="NCBI Taxonomy" id="61652"/>
    <lineage>
        <taxon>Bacteria</taxon>
        <taxon>Pseudomonadati</taxon>
        <taxon>Pseudomonadota</taxon>
        <taxon>Gammaproteobacteria</taxon>
        <taxon>Enterobacterales</taxon>
        <taxon>Yersiniaceae</taxon>
        <taxon>Serratia</taxon>
    </lineage>
</organism>
<dbReference type="GO" id="GO:0006777">
    <property type="term" value="P:Mo-molybdopterin cofactor biosynthetic process"/>
    <property type="evidence" value="ECO:0007669"/>
    <property type="project" value="UniProtKB-KW"/>
</dbReference>
<protein>
    <recommendedName>
        <fullName evidence="4">Molybdopterin synthase catalytic subunit</fullName>
        <ecNumber evidence="3">2.8.1.12</ecNumber>
    </recommendedName>
    <alternativeName>
        <fullName evidence="9">MPT synthase subunit 2</fullName>
    </alternativeName>
    <alternativeName>
        <fullName evidence="7">Molybdenum cofactor biosynthesis protein E</fullName>
    </alternativeName>
    <alternativeName>
        <fullName evidence="8">Molybdopterin-converting factor large subunit</fullName>
    </alternativeName>
    <alternativeName>
        <fullName evidence="10">Molybdopterin-converting factor subunit 2</fullName>
    </alternativeName>
</protein>
<dbReference type="SUPFAM" id="SSF54690">
    <property type="entry name" value="Molybdopterin synthase subunit MoaE"/>
    <property type="match status" value="1"/>
</dbReference>
<accession>A0A447QQW8</accession>
<evidence type="ECO:0000256" key="9">
    <source>
        <dbReference type="ARBA" id="ARBA00030781"/>
    </source>
</evidence>